<protein>
    <submittedName>
        <fullName evidence="2">Uncharacterized protein</fullName>
    </submittedName>
</protein>
<name>A0A8J3YVJ7_9ACTN</name>
<evidence type="ECO:0000313" key="2">
    <source>
        <dbReference type="EMBL" id="GIJ52469.1"/>
    </source>
</evidence>
<sequence length="373" mass="39775">MRQTWLMATVSGPIHPGEGTPRAGDGSPGSGAEPPRSTEGAAPPEEFVGPDPTRAQDPAGFVDQLNRLRVWAGQPSFRALCRFAERRGRGPNAGPRPEPLAPSTVQEVLAGKRLPRLPKLAFVESFVAACLVAHGVPDDEVEAGVEPWRTAWRAIAEQSNEPPTAAGPVVESPAATPVVAPPWRRWSLVVAAFTAGVVVGAAVTYRMSGDDAPAAPRVVVRPCASAGAPDPTGVEVIGPRDSAGKWWVNSPRVALTAGEAEWRAEVQGNTVNPWDLLVGRGVTLVNRRHYALTFTATATVDVTVRVRVQDSEPPDFRHSLYEAFHAGPVPCRRTFEFTAAKSSEVSEVTFQIGGRDIYALSVRDLTLVSRPGT</sequence>
<dbReference type="InterPro" id="IPR008979">
    <property type="entry name" value="Galactose-bd-like_sf"/>
</dbReference>
<dbReference type="RefSeq" id="WP_203905870.1">
    <property type="nucleotide sequence ID" value="NZ_BOPF01000090.1"/>
</dbReference>
<gene>
    <name evidence="2" type="ORF">Val02_93550</name>
</gene>
<comment type="caution">
    <text evidence="2">The sequence shown here is derived from an EMBL/GenBank/DDBJ whole genome shotgun (WGS) entry which is preliminary data.</text>
</comment>
<keyword evidence="3" id="KW-1185">Reference proteome</keyword>
<dbReference type="SUPFAM" id="SSF49785">
    <property type="entry name" value="Galactose-binding domain-like"/>
    <property type="match status" value="1"/>
</dbReference>
<dbReference type="EMBL" id="BOPF01000090">
    <property type="protein sequence ID" value="GIJ52469.1"/>
    <property type="molecule type" value="Genomic_DNA"/>
</dbReference>
<proteinExistence type="predicted"/>
<evidence type="ECO:0000313" key="3">
    <source>
        <dbReference type="Proteomes" id="UP000619260"/>
    </source>
</evidence>
<reference evidence="2" key="1">
    <citation type="submission" date="2021-01" db="EMBL/GenBank/DDBJ databases">
        <title>Whole genome shotgun sequence of Virgisporangium aliadipatigenens NBRC 105644.</title>
        <authorList>
            <person name="Komaki H."/>
            <person name="Tamura T."/>
        </authorList>
    </citation>
    <scope>NUCLEOTIDE SEQUENCE</scope>
    <source>
        <strain evidence="2">NBRC 105644</strain>
    </source>
</reference>
<evidence type="ECO:0000256" key="1">
    <source>
        <dbReference type="SAM" id="MobiDB-lite"/>
    </source>
</evidence>
<dbReference type="AlphaFoldDB" id="A0A8J3YVJ7"/>
<feature type="region of interest" description="Disordered" evidence="1">
    <location>
        <begin position="1"/>
        <end position="58"/>
    </location>
</feature>
<dbReference type="Proteomes" id="UP000619260">
    <property type="component" value="Unassembled WGS sequence"/>
</dbReference>
<organism evidence="2 3">
    <name type="scientific">Virgisporangium aliadipatigenens</name>
    <dbReference type="NCBI Taxonomy" id="741659"/>
    <lineage>
        <taxon>Bacteria</taxon>
        <taxon>Bacillati</taxon>
        <taxon>Actinomycetota</taxon>
        <taxon>Actinomycetes</taxon>
        <taxon>Micromonosporales</taxon>
        <taxon>Micromonosporaceae</taxon>
        <taxon>Virgisporangium</taxon>
    </lineage>
</organism>
<accession>A0A8J3YVJ7</accession>
<dbReference type="Gene3D" id="2.60.120.260">
    <property type="entry name" value="Galactose-binding domain-like"/>
    <property type="match status" value="1"/>
</dbReference>